<evidence type="ECO:0000256" key="1">
    <source>
        <dbReference type="ARBA" id="ARBA00004370"/>
    </source>
</evidence>
<keyword evidence="3" id="KW-0732">Signal</keyword>
<comment type="subcellular location">
    <subcellularLocation>
        <location evidence="1">Membrane</location>
    </subcellularLocation>
</comment>
<dbReference type="InterPro" id="IPR000184">
    <property type="entry name" value="Bac_surfAg_D15"/>
</dbReference>
<evidence type="ECO:0000259" key="4">
    <source>
        <dbReference type="Pfam" id="PF01103"/>
    </source>
</evidence>
<feature type="domain" description="Bacterial surface antigen (D15)" evidence="4">
    <location>
        <begin position="284"/>
        <end position="553"/>
    </location>
</feature>
<accession>A0A832I9J8</accession>
<evidence type="ECO:0000256" key="2">
    <source>
        <dbReference type="ARBA" id="ARBA00023136"/>
    </source>
</evidence>
<keyword evidence="2" id="KW-0472">Membrane</keyword>
<feature type="chain" id="PRO_5033020018" description="Bacterial surface antigen (D15) domain-containing protein" evidence="3">
    <location>
        <begin position="28"/>
        <end position="572"/>
    </location>
</feature>
<protein>
    <recommendedName>
        <fullName evidence="4">Bacterial surface antigen (D15) domain-containing protein</fullName>
    </recommendedName>
</protein>
<dbReference type="Pfam" id="PF01103">
    <property type="entry name" value="Omp85"/>
    <property type="match status" value="1"/>
</dbReference>
<dbReference type="EMBL" id="DSQF01000012">
    <property type="protein sequence ID" value="HGZ43017.1"/>
    <property type="molecule type" value="Genomic_DNA"/>
</dbReference>
<comment type="caution">
    <text evidence="5">The sequence shown here is derived from an EMBL/GenBank/DDBJ whole genome shotgun (WGS) entry which is preliminary data.</text>
</comment>
<dbReference type="Gene3D" id="3.10.20.310">
    <property type="entry name" value="membrane protein fhac"/>
    <property type="match status" value="1"/>
</dbReference>
<proteinExistence type="predicted"/>
<evidence type="ECO:0000256" key="3">
    <source>
        <dbReference type="SAM" id="SignalP"/>
    </source>
</evidence>
<evidence type="ECO:0000313" key="5">
    <source>
        <dbReference type="EMBL" id="HGZ43017.1"/>
    </source>
</evidence>
<dbReference type="GO" id="GO:0019867">
    <property type="term" value="C:outer membrane"/>
    <property type="evidence" value="ECO:0007669"/>
    <property type="project" value="InterPro"/>
</dbReference>
<sequence length="572" mass="60252">MPRARPARSAPVAALLAALLAAPPAPAAAAPRLEVRGATLPARQIEAALAPALAAPGDSAALTRALGELVRRLQAEGRLAARASGAWAGPERLAVVIEEGPLHRLASLAIVAPGAEDSAAFAAALGLAPGQPVSPARVGAAIERAVARAVAAGHPYAELAFGAWEDSAGAVRLRLAGSRGPRVTVSRARVEGLVVTRPALAARALGRLEGTVYDPAAAAAARDRLAQLGLFRSVRFEGLEGEPDWSRGQLVYRVEEPRYNQFEGAVGVQGDAGVVGLARLALGNLAGTGRSATLRWASRGRGLAEFGARYAEPLLLGLPVRIEGGVEQQLQDTVYTRTRWGGRVQFLVSAQERLEAGYEEERVVESAAGPLEEASIQNTLFALERSTLDPPLAPRRGLHSRLAGLQAFKRERLRDGGARSARASAVDLSLAWHRPLGARSGASLEARAAGRFSSERVLPLYERTPVGGAATLRGWDEESFRVDRHVLTRLEWSLFLAPQGGARAFAFWDHLWSGTRLPLADGGDRLEVLHRDGFGVGLRLETAGGVVGVDYGLAPGAGPLDGRVHLRLVSAF</sequence>
<reference evidence="5" key="1">
    <citation type="journal article" date="2020" name="mSystems">
        <title>Genome- and Community-Level Interaction Insights into Carbon Utilization and Element Cycling Functions of Hydrothermarchaeota in Hydrothermal Sediment.</title>
        <authorList>
            <person name="Zhou Z."/>
            <person name="Liu Y."/>
            <person name="Xu W."/>
            <person name="Pan J."/>
            <person name="Luo Z.H."/>
            <person name="Li M."/>
        </authorList>
    </citation>
    <scope>NUCLEOTIDE SEQUENCE [LARGE SCALE GENOMIC DNA]</scope>
    <source>
        <strain evidence="5">SpSt-381</strain>
    </source>
</reference>
<name>A0A832I9J8_UNCEI</name>
<organism evidence="5">
    <name type="scientific">Eiseniibacteriota bacterium</name>
    <dbReference type="NCBI Taxonomy" id="2212470"/>
    <lineage>
        <taxon>Bacteria</taxon>
        <taxon>Candidatus Eiseniibacteriota</taxon>
    </lineage>
</organism>
<dbReference type="AlphaFoldDB" id="A0A832I9J8"/>
<gene>
    <name evidence="5" type="ORF">ENR23_06265</name>
</gene>
<feature type="signal peptide" evidence="3">
    <location>
        <begin position="1"/>
        <end position="27"/>
    </location>
</feature>
<dbReference type="Gene3D" id="2.40.160.50">
    <property type="entry name" value="membrane protein fhac: a member of the omp85/tpsb transporter family"/>
    <property type="match status" value="1"/>
</dbReference>